<gene>
    <name evidence="1" type="ORF">VFH_I104360</name>
</gene>
<name>A0AAV0Z895_VICFA</name>
<organism evidence="1 2">
    <name type="scientific">Vicia faba</name>
    <name type="common">Broad bean</name>
    <name type="synonym">Faba vulgaris</name>
    <dbReference type="NCBI Taxonomy" id="3906"/>
    <lineage>
        <taxon>Eukaryota</taxon>
        <taxon>Viridiplantae</taxon>
        <taxon>Streptophyta</taxon>
        <taxon>Embryophyta</taxon>
        <taxon>Tracheophyta</taxon>
        <taxon>Spermatophyta</taxon>
        <taxon>Magnoliopsida</taxon>
        <taxon>eudicotyledons</taxon>
        <taxon>Gunneridae</taxon>
        <taxon>Pentapetalae</taxon>
        <taxon>rosids</taxon>
        <taxon>fabids</taxon>
        <taxon>Fabales</taxon>
        <taxon>Fabaceae</taxon>
        <taxon>Papilionoideae</taxon>
        <taxon>50 kb inversion clade</taxon>
        <taxon>NPAAA clade</taxon>
        <taxon>Hologalegina</taxon>
        <taxon>IRL clade</taxon>
        <taxon>Fabeae</taxon>
        <taxon>Vicia</taxon>
    </lineage>
</organism>
<protein>
    <submittedName>
        <fullName evidence="1">Uncharacterized protein</fullName>
    </submittedName>
</protein>
<evidence type="ECO:0000313" key="2">
    <source>
        <dbReference type="Proteomes" id="UP001157006"/>
    </source>
</evidence>
<dbReference type="Proteomes" id="UP001157006">
    <property type="component" value="Chromosome 1S"/>
</dbReference>
<evidence type="ECO:0000313" key="1">
    <source>
        <dbReference type="EMBL" id="CAI8593689.1"/>
    </source>
</evidence>
<sequence>MIENDFSAKAWGKCSSNNRLHYENPQIRSNDVMTPLSMKHKMLPLRNQKLEMIGRDIWCGYGLEKRVKIGGIKFSLFFGLARSYYIQIPLPVIKHAVRSKLKLCGMPRHNMRMGDPAIS</sequence>
<keyword evidence="2" id="KW-1185">Reference proteome</keyword>
<dbReference type="EMBL" id="OX451735">
    <property type="protein sequence ID" value="CAI8593689.1"/>
    <property type="molecule type" value="Genomic_DNA"/>
</dbReference>
<reference evidence="1 2" key="1">
    <citation type="submission" date="2023-01" db="EMBL/GenBank/DDBJ databases">
        <authorList>
            <person name="Kreplak J."/>
        </authorList>
    </citation>
    <scope>NUCLEOTIDE SEQUENCE [LARGE SCALE GENOMIC DNA]</scope>
</reference>
<proteinExistence type="predicted"/>
<dbReference type="AlphaFoldDB" id="A0AAV0Z895"/>
<accession>A0AAV0Z895</accession>